<comment type="similarity">
    <text evidence="7">Belongs to the FtsL family.</text>
</comment>
<feature type="region of interest" description="Disordered" evidence="9">
    <location>
        <begin position="1"/>
        <end position="24"/>
    </location>
</feature>
<dbReference type="AlphaFoldDB" id="A0A3D8GVI1"/>
<dbReference type="InterPro" id="IPR007060">
    <property type="entry name" value="FtsL/DivIC"/>
</dbReference>
<reference evidence="10 11" key="1">
    <citation type="submission" date="2018-07" db="EMBL/GenBank/DDBJ databases">
        <title>Bacillus sp. YLB-04 draft genome sequence.</title>
        <authorList>
            <person name="Yu L."/>
            <person name="Tang X."/>
        </authorList>
    </citation>
    <scope>NUCLEOTIDE SEQUENCE [LARGE SCALE GENOMIC DNA]</scope>
    <source>
        <strain evidence="10 11">YLB-04</strain>
    </source>
</reference>
<comment type="function">
    <text evidence="7">Essential cell division protein.</text>
</comment>
<keyword evidence="4 7" id="KW-1133">Transmembrane helix</keyword>
<dbReference type="Pfam" id="PF04977">
    <property type="entry name" value="DivIC"/>
    <property type="match status" value="1"/>
</dbReference>
<keyword evidence="5 7" id="KW-0472">Membrane</keyword>
<accession>A0A3D8GVI1</accession>
<evidence type="ECO:0000256" key="6">
    <source>
        <dbReference type="ARBA" id="ARBA00023306"/>
    </source>
</evidence>
<keyword evidence="11" id="KW-1185">Reference proteome</keyword>
<name>A0A3D8GVI1_9BACI</name>
<evidence type="ECO:0000313" key="11">
    <source>
        <dbReference type="Proteomes" id="UP000257144"/>
    </source>
</evidence>
<dbReference type="GO" id="GO:0043093">
    <property type="term" value="P:FtsZ-dependent cytokinesis"/>
    <property type="evidence" value="ECO:0007669"/>
    <property type="project" value="UniProtKB-UniRule"/>
</dbReference>
<evidence type="ECO:0000256" key="2">
    <source>
        <dbReference type="ARBA" id="ARBA00022618"/>
    </source>
</evidence>
<evidence type="ECO:0000256" key="3">
    <source>
        <dbReference type="ARBA" id="ARBA00022692"/>
    </source>
</evidence>
<dbReference type="RefSeq" id="WP_115450400.1">
    <property type="nucleotide sequence ID" value="NZ_QNQT01000001.1"/>
</dbReference>
<evidence type="ECO:0000256" key="5">
    <source>
        <dbReference type="ARBA" id="ARBA00023136"/>
    </source>
</evidence>
<comment type="subcellular location">
    <subcellularLocation>
        <location evidence="7">Cell membrane</location>
        <topology evidence="7">Single-pass type II membrane protein</topology>
    </subcellularLocation>
    <text evidence="7">Localizes to the division septum where it forms a ring structure.</text>
</comment>
<gene>
    <name evidence="7 10" type="primary">ftsL</name>
    <name evidence="10" type="ORF">DRW41_02640</name>
</gene>
<dbReference type="Proteomes" id="UP000257144">
    <property type="component" value="Unassembled WGS sequence"/>
</dbReference>
<sequence>MSSLARKLQEQQSQQRQQVVQPERRKALRHQVTPGEKLIWAIFAALLFFGAVQIVSAQSEIYTVNKDIQEMKAFVKEQEKANGDLKIQVKELSNYDRIMAKARELGLMLNENNVKVVQ</sequence>
<protein>
    <recommendedName>
        <fullName evidence="7 8">Cell division protein FtsL</fullName>
    </recommendedName>
</protein>
<comment type="caution">
    <text evidence="10">The sequence shown here is derived from an EMBL/GenBank/DDBJ whole genome shotgun (WGS) entry which is preliminary data.</text>
</comment>
<dbReference type="EMBL" id="QNQT01000001">
    <property type="protein sequence ID" value="RDU38480.1"/>
    <property type="molecule type" value="Genomic_DNA"/>
</dbReference>
<keyword evidence="3 7" id="KW-0812">Transmembrane</keyword>
<dbReference type="GO" id="GO:0032153">
    <property type="term" value="C:cell division site"/>
    <property type="evidence" value="ECO:0007669"/>
    <property type="project" value="UniProtKB-UniRule"/>
</dbReference>
<feature type="compositionally biased region" description="Low complexity" evidence="9">
    <location>
        <begin position="10"/>
        <end position="21"/>
    </location>
</feature>
<feature type="transmembrane region" description="Helical" evidence="7">
    <location>
        <begin position="38"/>
        <end position="56"/>
    </location>
</feature>
<dbReference type="InterPro" id="IPR011922">
    <property type="entry name" value="Cell_div_FtsL"/>
</dbReference>
<organism evidence="10 11">
    <name type="scientific">Neobacillus piezotolerans</name>
    <dbReference type="NCBI Taxonomy" id="2259171"/>
    <lineage>
        <taxon>Bacteria</taxon>
        <taxon>Bacillati</taxon>
        <taxon>Bacillota</taxon>
        <taxon>Bacilli</taxon>
        <taxon>Bacillales</taxon>
        <taxon>Bacillaceae</taxon>
        <taxon>Neobacillus</taxon>
    </lineage>
</organism>
<dbReference type="HAMAP" id="MF_00910">
    <property type="entry name" value="FtsL"/>
    <property type="match status" value="1"/>
</dbReference>
<keyword evidence="6 7" id="KW-0131">Cell cycle</keyword>
<evidence type="ECO:0000256" key="4">
    <source>
        <dbReference type="ARBA" id="ARBA00022989"/>
    </source>
</evidence>
<proteinExistence type="inferred from homology"/>
<keyword evidence="2 7" id="KW-0132">Cell division</keyword>
<evidence type="ECO:0000256" key="1">
    <source>
        <dbReference type="ARBA" id="ARBA00022475"/>
    </source>
</evidence>
<evidence type="ECO:0000256" key="9">
    <source>
        <dbReference type="SAM" id="MobiDB-lite"/>
    </source>
</evidence>
<keyword evidence="1 7" id="KW-1003">Cell membrane</keyword>
<evidence type="ECO:0000256" key="7">
    <source>
        <dbReference type="HAMAP-Rule" id="MF_00910"/>
    </source>
</evidence>
<dbReference type="GO" id="GO:0005886">
    <property type="term" value="C:plasma membrane"/>
    <property type="evidence" value="ECO:0007669"/>
    <property type="project" value="UniProtKB-SubCell"/>
</dbReference>
<evidence type="ECO:0000256" key="8">
    <source>
        <dbReference type="NCBIfam" id="TIGR02209"/>
    </source>
</evidence>
<dbReference type="NCBIfam" id="TIGR02209">
    <property type="entry name" value="ftsL_broad"/>
    <property type="match status" value="1"/>
</dbReference>
<dbReference type="OrthoDB" id="14664at2"/>
<evidence type="ECO:0000313" key="10">
    <source>
        <dbReference type="EMBL" id="RDU38480.1"/>
    </source>
</evidence>